<dbReference type="EMBL" id="JBJXBP010000006">
    <property type="protein sequence ID" value="KAL3825452.1"/>
    <property type="molecule type" value="Genomic_DNA"/>
</dbReference>
<proteinExistence type="predicted"/>
<accession>A0ABD3SLJ3</accession>
<evidence type="ECO:0000313" key="2">
    <source>
        <dbReference type="Proteomes" id="UP001634393"/>
    </source>
</evidence>
<reference evidence="1 2" key="1">
    <citation type="submission" date="2024-12" db="EMBL/GenBank/DDBJ databases">
        <title>The unique morphological basis and parallel evolutionary history of personate flowers in Penstemon.</title>
        <authorList>
            <person name="Depatie T.H."/>
            <person name="Wessinger C.A."/>
        </authorList>
    </citation>
    <scope>NUCLEOTIDE SEQUENCE [LARGE SCALE GENOMIC DNA]</scope>
    <source>
        <strain evidence="1">WTNN_2</strain>
        <tissue evidence="1">Leaf</tissue>
    </source>
</reference>
<dbReference type="Proteomes" id="UP001634393">
    <property type="component" value="Unassembled WGS sequence"/>
</dbReference>
<sequence length="100" mass="12177">MHELQAKTRNFTAYGLTVNEKEIKVKNFSSDQHMDMSLVVQIINPPLKQRSELSLREWLGKWTLEQRKHKTRIKMNKVHHDEECYTKYKMMRSLRYSMMF</sequence>
<name>A0ABD3SLJ3_9LAMI</name>
<evidence type="ECO:0000313" key="1">
    <source>
        <dbReference type="EMBL" id="KAL3825452.1"/>
    </source>
</evidence>
<dbReference type="AlphaFoldDB" id="A0ABD3SLJ3"/>
<keyword evidence="2" id="KW-1185">Reference proteome</keyword>
<organism evidence="1 2">
    <name type="scientific">Penstemon smallii</name>
    <dbReference type="NCBI Taxonomy" id="265156"/>
    <lineage>
        <taxon>Eukaryota</taxon>
        <taxon>Viridiplantae</taxon>
        <taxon>Streptophyta</taxon>
        <taxon>Embryophyta</taxon>
        <taxon>Tracheophyta</taxon>
        <taxon>Spermatophyta</taxon>
        <taxon>Magnoliopsida</taxon>
        <taxon>eudicotyledons</taxon>
        <taxon>Gunneridae</taxon>
        <taxon>Pentapetalae</taxon>
        <taxon>asterids</taxon>
        <taxon>lamiids</taxon>
        <taxon>Lamiales</taxon>
        <taxon>Plantaginaceae</taxon>
        <taxon>Cheloneae</taxon>
        <taxon>Penstemon</taxon>
    </lineage>
</organism>
<protein>
    <submittedName>
        <fullName evidence="1">Uncharacterized protein</fullName>
    </submittedName>
</protein>
<gene>
    <name evidence="1" type="ORF">ACJIZ3_021481</name>
</gene>
<comment type="caution">
    <text evidence="1">The sequence shown here is derived from an EMBL/GenBank/DDBJ whole genome shotgun (WGS) entry which is preliminary data.</text>
</comment>